<keyword evidence="3" id="KW-1185">Reference proteome</keyword>
<name>A0A4C1UPS8_EUMVA</name>
<feature type="transmembrane region" description="Helical" evidence="1">
    <location>
        <begin position="31"/>
        <end position="52"/>
    </location>
</feature>
<dbReference type="Proteomes" id="UP000299102">
    <property type="component" value="Unassembled WGS sequence"/>
</dbReference>
<evidence type="ECO:0000256" key="1">
    <source>
        <dbReference type="SAM" id="Phobius"/>
    </source>
</evidence>
<comment type="caution">
    <text evidence="2">The sequence shown here is derived from an EMBL/GenBank/DDBJ whole genome shotgun (WGS) entry which is preliminary data.</text>
</comment>
<dbReference type="EMBL" id="BGZK01000207">
    <property type="protein sequence ID" value="GBP28448.1"/>
    <property type="molecule type" value="Genomic_DNA"/>
</dbReference>
<dbReference type="AlphaFoldDB" id="A0A4C1UPS8"/>
<keyword evidence="1" id="KW-0472">Membrane</keyword>
<evidence type="ECO:0000313" key="3">
    <source>
        <dbReference type="Proteomes" id="UP000299102"/>
    </source>
</evidence>
<proteinExistence type="predicted"/>
<accession>A0A4C1UPS8</accession>
<keyword evidence="1" id="KW-1133">Transmembrane helix</keyword>
<organism evidence="2 3">
    <name type="scientific">Eumeta variegata</name>
    <name type="common">Bagworm moth</name>
    <name type="synonym">Eumeta japonica</name>
    <dbReference type="NCBI Taxonomy" id="151549"/>
    <lineage>
        <taxon>Eukaryota</taxon>
        <taxon>Metazoa</taxon>
        <taxon>Ecdysozoa</taxon>
        <taxon>Arthropoda</taxon>
        <taxon>Hexapoda</taxon>
        <taxon>Insecta</taxon>
        <taxon>Pterygota</taxon>
        <taxon>Neoptera</taxon>
        <taxon>Endopterygota</taxon>
        <taxon>Lepidoptera</taxon>
        <taxon>Glossata</taxon>
        <taxon>Ditrysia</taxon>
        <taxon>Tineoidea</taxon>
        <taxon>Psychidae</taxon>
        <taxon>Oiketicinae</taxon>
        <taxon>Eumeta</taxon>
    </lineage>
</organism>
<sequence length="177" mass="20072">MVLFSMSILVPLPGPVPSRFRLQYKSRYRSWSLMVILSWALMVLSWVLSAATESRNSVTKIKPNTPHTAYHVARPSVRLTCMYMVRLYEARTDRDELLRNLTDTRLAFFMRLPPGEHPGVTCDKELRSKILLYTSFLPTSSAAWTSFISMDLTVNLNPDSGTAPRSEPGHTLTLDPP</sequence>
<gene>
    <name evidence="2" type="ORF">EVAR_93395_1</name>
</gene>
<protein>
    <submittedName>
        <fullName evidence="2">Uncharacterized protein</fullName>
    </submittedName>
</protein>
<evidence type="ECO:0000313" key="2">
    <source>
        <dbReference type="EMBL" id="GBP28448.1"/>
    </source>
</evidence>
<reference evidence="2 3" key="1">
    <citation type="journal article" date="2019" name="Commun. Biol.">
        <title>The bagworm genome reveals a unique fibroin gene that provides high tensile strength.</title>
        <authorList>
            <person name="Kono N."/>
            <person name="Nakamura H."/>
            <person name="Ohtoshi R."/>
            <person name="Tomita M."/>
            <person name="Numata K."/>
            <person name="Arakawa K."/>
        </authorList>
    </citation>
    <scope>NUCLEOTIDE SEQUENCE [LARGE SCALE GENOMIC DNA]</scope>
</reference>
<keyword evidence="1" id="KW-0812">Transmembrane</keyword>